<reference evidence="3 4" key="1">
    <citation type="journal article" date="2013" name="Proc. Natl. Acad. Sci. U.S.A.">
        <title>Genome of an arbuscular mycorrhizal fungus provides insight into the oldest plant symbiosis.</title>
        <authorList>
            <person name="Tisserant E."/>
            <person name="Malbreil M."/>
            <person name="Kuo A."/>
            <person name="Kohler A."/>
            <person name="Symeonidi A."/>
            <person name="Balestrini R."/>
            <person name="Charron P."/>
            <person name="Duensing N."/>
            <person name="Frei Dit Frey N."/>
            <person name="Gianinazzi-Pearson V."/>
            <person name="Gilbert L.B."/>
            <person name="Handa Y."/>
            <person name="Herr J.R."/>
            <person name="Hijri M."/>
            <person name="Koul R."/>
            <person name="Kawaguchi M."/>
            <person name="Krajinski F."/>
            <person name="Lammers P.J."/>
            <person name="Masclaux F.G."/>
            <person name="Murat C."/>
            <person name="Morin E."/>
            <person name="Ndikumana S."/>
            <person name="Pagni M."/>
            <person name="Petitpierre D."/>
            <person name="Requena N."/>
            <person name="Rosikiewicz P."/>
            <person name="Riley R."/>
            <person name="Saito K."/>
            <person name="San Clemente H."/>
            <person name="Shapiro H."/>
            <person name="van Tuinen D."/>
            <person name="Becard G."/>
            <person name="Bonfante P."/>
            <person name="Paszkowski U."/>
            <person name="Shachar-Hill Y.Y."/>
            <person name="Tuskan G.A."/>
            <person name="Young P.W."/>
            <person name="Sanders I.R."/>
            <person name="Henrissat B."/>
            <person name="Rensing S.A."/>
            <person name="Grigoriev I.V."/>
            <person name="Corradi N."/>
            <person name="Roux C."/>
            <person name="Martin F."/>
        </authorList>
    </citation>
    <scope>NUCLEOTIDE SEQUENCE [LARGE SCALE GENOMIC DNA]</scope>
    <source>
        <strain evidence="3 4">DAOM 197198</strain>
    </source>
</reference>
<dbReference type="AlphaFoldDB" id="A0A2P4PP36"/>
<protein>
    <submittedName>
        <fullName evidence="3">Kinase-like domain-containing protein</fullName>
    </submittedName>
</protein>
<accession>A0A2P4PP36</accession>
<feature type="coiled-coil region" evidence="1">
    <location>
        <begin position="205"/>
        <end position="232"/>
    </location>
</feature>
<sequence length="287" mass="33328">MSGIRKELVNAAKNENPEAIRLLTKLYDTDKIFLNEGTKRISKFSNWTSGNDNIYNLIQECQMKEIVSNLIPEWIPYNNFQNIEYLTKGGCSEIYTAKWINGSYDEWDSKEQQIKRLENISDFGFCGPADKPLKSIYGNLLYIAPEVIIGKEQTFKFDIHSIAMFMLEISSGQPPFTNYEHNYDLAMNIVNGIRPKIVSRTPLEYKNLMKQLNQTNQKKNNNNLEINKINSNINSLKNYTNSTSKVYQFENFSEPRNATEVLKLVLLLQNLGQILPFKLEYLYLQLF</sequence>
<dbReference type="SUPFAM" id="SSF56112">
    <property type="entry name" value="Protein kinase-like (PK-like)"/>
    <property type="match status" value="1"/>
</dbReference>
<dbReference type="PANTHER" id="PTHR45756">
    <property type="entry name" value="PALMITOYLTRANSFERASE"/>
    <property type="match status" value="1"/>
</dbReference>
<dbReference type="InterPro" id="IPR011009">
    <property type="entry name" value="Kinase-like_dom_sf"/>
</dbReference>
<keyword evidence="4" id="KW-1185">Reference proteome</keyword>
<dbReference type="InterPro" id="IPR053215">
    <property type="entry name" value="TKL_Ser/Thr_kinase"/>
</dbReference>
<dbReference type="Proteomes" id="UP000018888">
    <property type="component" value="Unassembled WGS sequence"/>
</dbReference>
<dbReference type="PANTHER" id="PTHR45756:SF1">
    <property type="entry name" value="PROTEIN KINASE DOMAIN CONTAINING PROTEIN"/>
    <property type="match status" value="1"/>
</dbReference>
<evidence type="ECO:0000313" key="3">
    <source>
        <dbReference type="EMBL" id="POG67168.1"/>
    </source>
</evidence>
<gene>
    <name evidence="3" type="ORF">GLOIN_2v1779713</name>
</gene>
<organism evidence="3 4">
    <name type="scientific">Rhizophagus irregularis (strain DAOM 181602 / DAOM 197198 / MUCL 43194)</name>
    <name type="common">Arbuscular mycorrhizal fungus</name>
    <name type="synonym">Glomus intraradices</name>
    <dbReference type="NCBI Taxonomy" id="747089"/>
    <lineage>
        <taxon>Eukaryota</taxon>
        <taxon>Fungi</taxon>
        <taxon>Fungi incertae sedis</taxon>
        <taxon>Mucoromycota</taxon>
        <taxon>Glomeromycotina</taxon>
        <taxon>Glomeromycetes</taxon>
        <taxon>Glomerales</taxon>
        <taxon>Glomeraceae</taxon>
        <taxon>Rhizophagus</taxon>
    </lineage>
</organism>
<evidence type="ECO:0000256" key="1">
    <source>
        <dbReference type="SAM" id="Coils"/>
    </source>
</evidence>
<dbReference type="GO" id="GO:0004672">
    <property type="term" value="F:protein kinase activity"/>
    <property type="evidence" value="ECO:0007669"/>
    <property type="project" value="InterPro"/>
</dbReference>
<dbReference type="Pfam" id="PF00069">
    <property type="entry name" value="Pkinase"/>
    <property type="match status" value="1"/>
</dbReference>
<evidence type="ECO:0000313" key="4">
    <source>
        <dbReference type="Proteomes" id="UP000018888"/>
    </source>
</evidence>
<name>A0A2P4PP36_RHIID</name>
<keyword evidence="1" id="KW-0175">Coiled coil</keyword>
<feature type="domain" description="Protein kinase" evidence="2">
    <location>
        <begin position="1"/>
        <end position="233"/>
    </location>
</feature>
<proteinExistence type="predicted"/>
<dbReference type="Gene3D" id="1.10.510.10">
    <property type="entry name" value="Transferase(Phosphotransferase) domain 1"/>
    <property type="match status" value="1"/>
</dbReference>
<dbReference type="EMBL" id="AUPC02000176">
    <property type="protein sequence ID" value="POG67168.1"/>
    <property type="molecule type" value="Genomic_DNA"/>
</dbReference>
<comment type="caution">
    <text evidence="3">The sequence shown here is derived from an EMBL/GenBank/DDBJ whole genome shotgun (WGS) entry which is preliminary data.</text>
</comment>
<reference evidence="3 4" key="2">
    <citation type="journal article" date="2018" name="New Phytol.">
        <title>High intraspecific genome diversity in the model arbuscular mycorrhizal symbiont Rhizophagus irregularis.</title>
        <authorList>
            <person name="Chen E.C.H."/>
            <person name="Morin E."/>
            <person name="Beaudet D."/>
            <person name="Noel J."/>
            <person name="Yildirir G."/>
            <person name="Ndikumana S."/>
            <person name="Charron P."/>
            <person name="St-Onge C."/>
            <person name="Giorgi J."/>
            <person name="Kruger M."/>
            <person name="Marton T."/>
            <person name="Ropars J."/>
            <person name="Grigoriev I.V."/>
            <person name="Hainaut M."/>
            <person name="Henrissat B."/>
            <person name="Roux C."/>
            <person name="Martin F."/>
            <person name="Corradi N."/>
        </authorList>
    </citation>
    <scope>NUCLEOTIDE SEQUENCE [LARGE SCALE GENOMIC DNA]</scope>
    <source>
        <strain evidence="3 4">DAOM 197198</strain>
    </source>
</reference>
<dbReference type="GO" id="GO:0005524">
    <property type="term" value="F:ATP binding"/>
    <property type="evidence" value="ECO:0007669"/>
    <property type="project" value="InterPro"/>
</dbReference>
<evidence type="ECO:0000259" key="2">
    <source>
        <dbReference type="PROSITE" id="PS50011"/>
    </source>
</evidence>
<dbReference type="PROSITE" id="PS50011">
    <property type="entry name" value="PROTEIN_KINASE_DOM"/>
    <property type="match status" value="1"/>
</dbReference>
<dbReference type="InterPro" id="IPR000719">
    <property type="entry name" value="Prot_kinase_dom"/>
</dbReference>